<dbReference type="Pfam" id="PF10949">
    <property type="entry name" value="DUF2777"/>
    <property type="match status" value="1"/>
</dbReference>
<organism evidence="1 2">
    <name type="scientific">Ectobacillus funiculus</name>
    <dbReference type="NCBI Taxonomy" id="137993"/>
    <lineage>
        <taxon>Bacteria</taxon>
        <taxon>Bacillati</taxon>
        <taxon>Bacillota</taxon>
        <taxon>Bacilli</taxon>
        <taxon>Bacillales</taxon>
        <taxon>Bacillaceae</taxon>
        <taxon>Ectobacillus</taxon>
    </lineage>
</organism>
<comment type="caution">
    <text evidence="1">The sequence shown here is derived from an EMBL/GenBank/DDBJ whole genome shotgun (WGS) entry which is preliminary data.</text>
</comment>
<name>A0ABV5WCU5_9BACI</name>
<dbReference type="EMBL" id="JBHMAF010000028">
    <property type="protein sequence ID" value="MFB9758395.1"/>
    <property type="molecule type" value="Genomic_DNA"/>
</dbReference>
<accession>A0ABV5WCU5</accession>
<dbReference type="Proteomes" id="UP001589609">
    <property type="component" value="Unassembled WGS sequence"/>
</dbReference>
<evidence type="ECO:0000313" key="2">
    <source>
        <dbReference type="Proteomes" id="UP001589609"/>
    </source>
</evidence>
<reference evidence="1 2" key="1">
    <citation type="submission" date="2024-09" db="EMBL/GenBank/DDBJ databases">
        <authorList>
            <person name="Sun Q."/>
            <person name="Mori K."/>
        </authorList>
    </citation>
    <scope>NUCLEOTIDE SEQUENCE [LARGE SCALE GENOMIC DNA]</scope>
    <source>
        <strain evidence="1 2">JCM 11201</strain>
    </source>
</reference>
<evidence type="ECO:0000313" key="1">
    <source>
        <dbReference type="EMBL" id="MFB9758395.1"/>
    </source>
</evidence>
<proteinExistence type="predicted"/>
<sequence>MKHRYHIMRNQPRSYTVGNIECINEEWIFFDEESDEASLLWEIVEDDFEILYNNHWLPARFYENDTLKIENEPHPLESGEMVRIRKKLQTGYEEWLKELSDSSFSTLTKALGRFDYSLYDCIYCHNILFFQPASAPRQGVNFIVYDNGDYVCSLHHRYIRDGEMSKDIFEFTRADGQMYKADC</sequence>
<dbReference type="InterPro" id="IPR024488">
    <property type="entry name" value="DUF2777"/>
</dbReference>
<keyword evidence="2" id="KW-1185">Reference proteome</keyword>
<gene>
    <name evidence="1" type="ORF">ACFFMS_07655</name>
</gene>
<dbReference type="RefSeq" id="WP_379948668.1">
    <property type="nucleotide sequence ID" value="NZ_JBHMAF010000028.1"/>
</dbReference>
<protein>
    <submittedName>
        <fullName evidence="1">DUF2777 family protein</fullName>
    </submittedName>
</protein>